<keyword evidence="3" id="KW-1185">Reference proteome</keyword>
<name>A0AAQ3SX08_PASNO</name>
<dbReference type="EMBL" id="CP144747">
    <property type="protein sequence ID" value="WVZ61999.1"/>
    <property type="molecule type" value="Genomic_DNA"/>
</dbReference>
<dbReference type="Proteomes" id="UP001341281">
    <property type="component" value="Chromosome 03"/>
</dbReference>
<gene>
    <name evidence="2" type="ORF">U9M48_011801</name>
</gene>
<protein>
    <submittedName>
        <fullName evidence="2">Uncharacterized protein</fullName>
    </submittedName>
</protein>
<feature type="region of interest" description="Disordered" evidence="1">
    <location>
        <begin position="1"/>
        <end position="39"/>
    </location>
</feature>
<reference evidence="2 3" key="1">
    <citation type="submission" date="2024-02" db="EMBL/GenBank/DDBJ databases">
        <title>High-quality chromosome-scale genome assembly of Pensacola bahiagrass (Paspalum notatum Flugge var. saurae).</title>
        <authorList>
            <person name="Vega J.M."/>
            <person name="Podio M."/>
            <person name="Orjuela J."/>
            <person name="Siena L.A."/>
            <person name="Pessino S.C."/>
            <person name="Combes M.C."/>
            <person name="Mariac C."/>
            <person name="Albertini E."/>
            <person name="Pupilli F."/>
            <person name="Ortiz J.P.A."/>
            <person name="Leblanc O."/>
        </authorList>
    </citation>
    <scope>NUCLEOTIDE SEQUENCE [LARGE SCALE GENOMIC DNA]</scope>
    <source>
        <strain evidence="2">R1</strain>
        <tissue evidence="2">Leaf</tissue>
    </source>
</reference>
<dbReference type="AlphaFoldDB" id="A0AAQ3SX08"/>
<organism evidence="2 3">
    <name type="scientific">Paspalum notatum var. saurae</name>
    <dbReference type="NCBI Taxonomy" id="547442"/>
    <lineage>
        <taxon>Eukaryota</taxon>
        <taxon>Viridiplantae</taxon>
        <taxon>Streptophyta</taxon>
        <taxon>Embryophyta</taxon>
        <taxon>Tracheophyta</taxon>
        <taxon>Spermatophyta</taxon>
        <taxon>Magnoliopsida</taxon>
        <taxon>Liliopsida</taxon>
        <taxon>Poales</taxon>
        <taxon>Poaceae</taxon>
        <taxon>PACMAD clade</taxon>
        <taxon>Panicoideae</taxon>
        <taxon>Andropogonodae</taxon>
        <taxon>Paspaleae</taxon>
        <taxon>Paspalinae</taxon>
        <taxon>Paspalum</taxon>
    </lineage>
</organism>
<evidence type="ECO:0000256" key="1">
    <source>
        <dbReference type="SAM" id="MobiDB-lite"/>
    </source>
</evidence>
<feature type="region of interest" description="Disordered" evidence="1">
    <location>
        <begin position="56"/>
        <end position="86"/>
    </location>
</feature>
<evidence type="ECO:0000313" key="2">
    <source>
        <dbReference type="EMBL" id="WVZ61999.1"/>
    </source>
</evidence>
<sequence>MVKRASTLQAAPQPPAHQAQSPSLQFLQEPNKTRPPRSLALSSLSLPLSLSVVATAGRPPPARLHPIHQVPRSSSGPLPASTNYQI</sequence>
<accession>A0AAQ3SX08</accession>
<evidence type="ECO:0000313" key="3">
    <source>
        <dbReference type="Proteomes" id="UP001341281"/>
    </source>
</evidence>
<feature type="compositionally biased region" description="Polar residues" evidence="1">
    <location>
        <begin position="71"/>
        <end position="86"/>
    </location>
</feature>
<proteinExistence type="predicted"/>